<feature type="transmembrane region" description="Helical" evidence="1">
    <location>
        <begin position="108"/>
        <end position="128"/>
    </location>
</feature>
<keyword evidence="1" id="KW-0472">Membrane</keyword>
<protein>
    <submittedName>
        <fullName evidence="2">DUF998 domain-containing protein</fullName>
    </submittedName>
</protein>
<keyword evidence="1" id="KW-1133">Transmembrane helix</keyword>
<dbReference type="RefSeq" id="WP_265418314.1">
    <property type="nucleotide sequence ID" value="NZ_CP093443.1"/>
</dbReference>
<evidence type="ECO:0000313" key="3">
    <source>
        <dbReference type="Proteomes" id="UP001064879"/>
    </source>
</evidence>
<feature type="transmembrane region" description="Helical" evidence="1">
    <location>
        <begin position="171"/>
        <end position="191"/>
    </location>
</feature>
<proteinExistence type="predicted"/>
<dbReference type="Pfam" id="PF06197">
    <property type="entry name" value="DUF998"/>
    <property type="match status" value="1"/>
</dbReference>
<reference evidence="2" key="1">
    <citation type="submission" date="2022-03" db="EMBL/GenBank/DDBJ databases">
        <title>Brevibacterium spongiae sp. nov., isolated from marine sponge.</title>
        <authorList>
            <person name="Li Z."/>
            <person name="Zhang M."/>
        </authorList>
    </citation>
    <scope>NUCLEOTIDE SEQUENCE</scope>
    <source>
        <strain evidence="2">WHS-Z9</strain>
    </source>
</reference>
<name>A0ABY5SM98_9MICO</name>
<accession>A0ABY5SM98</accession>
<keyword evidence="3" id="KW-1185">Reference proteome</keyword>
<evidence type="ECO:0000313" key="2">
    <source>
        <dbReference type="EMBL" id="UVI35687.1"/>
    </source>
</evidence>
<sequence>MTGSGSIRVSPKPERVWALLAMLAGLLVVLVEIPAALASEGTYSFTHQSISHLGMTGCGDWVDTDDPEDVCSPAHPLVNAVSILSGSILAVIAFVWHDWIAPTVWGRCGSFLLAAGGMLLAATGMVPADIDLTLHAVFGFGGAVVQNLGLLAVGIAVLRWPEKRWIGPAEFGGLTLGLAAFGLAGTLLMSLPEGWNLPVGLIERTASYPFLAWFVLAGWMQLRDAARRRRELEAGA</sequence>
<dbReference type="InterPro" id="IPR009339">
    <property type="entry name" value="DUF998"/>
</dbReference>
<evidence type="ECO:0000256" key="1">
    <source>
        <dbReference type="SAM" id="Phobius"/>
    </source>
</evidence>
<feature type="transmembrane region" description="Helical" evidence="1">
    <location>
        <begin position="206"/>
        <end position="222"/>
    </location>
</feature>
<gene>
    <name evidence="2" type="ORF">L1F31_16455</name>
</gene>
<keyword evidence="1" id="KW-0812">Transmembrane</keyword>
<organism evidence="2 3">
    <name type="scientific">Brevibacterium spongiae</name>
    <dbReference type="NCBI Taxonomy" id="2909672"/>
    <lineage>
        <taxon>Bacteria</taxon>
        <taxon>Bacillati</taxon>
        <taxon>Actinomycetota</taxon>
        <taxon>Actinomycetes</taxon>
        <taxon>Micrococcales</taxon>
        <taxon>Brevibacteriaceae</taxon>
        <taxon>Brevibacterium</taxon>
    </lineage>
</organism>
<dbReference type="EMBL" id="CP093443">
    <property type="protein sequence ID" value="UVI35687.1"/>
    <property type="molecule type" value="Genomic_DNA"/>
</dbReference>
<dbReference type="Proteomes" id="UP001064879">
    <property type="component" value="Chromosome"/>
</dbReference>
<feature type="transmembrane region" description="Helical" evidence="1">
    <location>
        <begin position="77"/>
        <end position="96"/>
    </location>
</feature>
<feature type="transmembrane region" description="Helical" evidence="1">
    <location>
        <begin position="134"/>
        <end position="159"/>
    </location>
</feature>